<sequence length="66" mass="7772">MLPHNTFINRTYSTIWYFDLFLGATFYIPLFTFFTPLLSHIYRWGLRGTDSFPLTRGCNQERGGCV</sequence>
<accession>A0A9K3JAC5</accession>
<dbReference type="Gramene" id="mRNA:HanXRQr2_Chr04g0182961">
    <property type="protein sequence ID" value="CDS:HanXRQr2_Chr04g0182961.1"/>
    <property type="gene ID" value="HanXRQr2_Chr04g0182961"/>
</dbReference>
<dbReference type="Proteomes" id="UP000215914">
    <property type="component" value="Unassembled WGS sequence"/>
</dbReference>
<protein>
    <submittedName>
        <fullName evidence="2">Uncharacterized protein</fullName>
    </submittedName>
</protein>
<reference evidence="2" key="1">
    <citation type="journal article" date="2017" name="Nature">
        <title>The sunflower genome provides insights into oil metabolism, flowering and Asterid evolution.</title>
        <authorList>
            <person name="Badouin H."/>
            <person name="Gouzy J."/>
            <person name="Grassa C.J."/>
            <person name="Murat F."/>
            <person name="Staton S.E."/>
            <person name="Cottret L."/>
            <person name="Lelandais-Briere C."/>
            <person name="Owens G.L."/>
            <person name="Carrere S."/>
            <person name="Mayjonade B."/>
            <person name="Legrand L."/>
            <person name="Gill N."/>
            <person name="Kane N.C."/>
            <person name="Bowers J.E."/>
            <person name="Hubner S."/>
            <person name="Bellec A."/>
            <person name="Berard A."/>
            <person name="Berges H."/>
            <person name="Blanchet N."/>
            <person name="Boniface M.C."/>
            <person name="Brunel D."/>
            <person name="Catrice O."/>
            <person name="Chaidir N."/>
            <person name="Claudel C."/>
            <person name="Donnadieu C."/>
            <person name="Faraut T."/>
            <person name="Fievet G."/>
            <person name="Helmstetter N."/>
            <person name="King M."/>
            <person name="Knapp S.J."/>
            <person name="Lai Z."/>
            <person name="Le Paslier M.C."/>
            <person name="Lippi Y."/>
            <person name="Lorenzon L."/>
            <person name="Mandel J.R."/>
            <person name="Marage G."/>
            <person name="Marchand G."/>
            <person name="Marquand E."/>
            <person name="Bret-Mestries E."/>
            <person name="Morien E."/>
            <person name="Nambeesan S."/>
            <person name="Nguyen T."/>
            <person name="Pegot-Espagnet P."/>
            <person name="Pouilly N."/>
            <person name="Raftis F."/>
            <person name="Sallet E."/>
            <person name="Schiex T."/>
            <person name="Thomas J."/>
            <person name="Vandecasteele C."/>
            <person name="Vares D."/>
            <person name="Vear F."/>
            <person name="Vautrin S."/>
            <person name="Crespi M."/>
            <person name="Mangin B."/>
            <person name="Burke J.M."/>
            <person name="Salse J."/>
            <person name="Munos S."/>
            <person name="Vincourt P."/>
            <person name="Rieseberg L.H."/>
            <person name="Langlade N.B."/>
        </authorList>
    </citation>
    <scope>NUCLEOTIDE SEQUENCE</scope>
    <source>
        <tissue evidence="2">Leaves</tissue>
    </source>
</reference>
<dbReference type="EMBL" id="MNCJ02000319">
    <property type="protein sequence ID" value="KAF5811575.1"/>
    <property type="molecule type" value="Genomic_DNA"/>
</dbReference>
<keyword evidence="1" id="KW-0812">Transmembrane</keyword>
<evidence type="ECO:0000313" key="2">
    <source>
        <dbReference type="EMBL" id="KAF5811575.1"/>
    </source>
</evidence>
<proteinExistence type="predicted"/>
<keyword evidence="1" id="KW-1133">Transmembrane helix</keyword>
<keyword evidence="1" id="KW-0472">Membrane</keyword>
<reference evidence="2" key="2">
    <citation type="submission" date="2020-06" db="EMBL/GenBank/DDBJ databases">
        <title>Helianthus annuus Genome sequencing and assembly Release 2.</title>
        <authorList>
            <person name="Gouzy J."/>
            <person name="Langlade N."/>
            <person name="Munos S."/>
        </authorList>
    </citation>
    <scope>NUCLEOTIDE SEQUENCE</scope>
    <source>
        <tissue evidence="2">Leaves</tissue>
    </source>
</reference>
<comment type="caution">
    <text evidence="2">The sequence shown here is derived from an EMBL/GenBank/DDBJ whole genome shotgun (WGS) entry which is preliminary data.</text>
</comment>
<dbReference type="AlphaFoldDB" id="A0A9K3JAC5"/>
<name>A0A9K3JAC5_HELAN</name>
<evidence type="ECO:0000256" key="1">
    <source>
        <dbReference type="SAM" id="Phobius"/>
    </source>
</evidence>
<evidence type="ECO:0000313" key="3">
    <source>
        <dbReference type="Proteomes" id="UP000215914"/>
    </source>
</evidence>
<organism evidence="2 3">
    <name type="scientific">Helianthus annuus</name>
    <name type="common">Common sunflower</name>
    <dbReference type="NCBI Taxonomy" id="4232"/>
    <lineage>
        <taxon>Eukaryota</taxon>
        <taxon>Viridiplantae</taxon>
        <taxon>Streptophyta</taxon>
        <taxon>Embryophyta</taxon>
        <taxon>Tracheophyta</taxon>
        <taxon>Spermatophyta</taxon>
        <taxon>Magnoliopsida</taxon>
        <taxon>eudicotyledons</taxon>
        <taxon>Gunneridae</taxon>
        <taxon>Pentapetalae</taxon>
        <taxon>asterids</taxon>
        <taxon>campanulids</taxon>
        <taxon>Asterales</taxon>
        <taxon>Asteraceae</taxon>
        <taxon>Asteroideae</taxon>
        <taxon>Heliantheae alliance</taxon>
        <taxon>Heliantheae</taxon>
        <taxon>Helianthus</taxon>
    </lineage>
</organism>
<feature type="transmembrane region" description="Helical" evidence="1">
    <location>
        <begin position="15"/>
        <end position="38"/>
    </location>
</feature>
<gene>
    <name evidence="2" type="ORF">HanXRQr2_Chr04g0182961</name>
</gene>
<keyword evidence="3" id="KW-1185">Reference proteome</keyword>